<dbReference type="PANTHER" id="PTHR31758">
    <property type="entry name" value="BTB/POZ DOMAIN-CONTAINING PROTEIN YLR108C"/>
    <property type="match status" value="1"/>
</dbReference>
<evidence type="ECO:0000313" key="4">
    <source>
        <dbReference type="Proteomes" id="UP000283895"/>
    </source>
</evidence>
<keyword evidence="4" id="KW-1185">Reference proteome</keyword>
<dbReference type="Gene3D" id="3.30.710.10">
    <property type="entry name" value="Potassium Channel Kv1.1, Chain A"/>
    <property type="match status" value="2"/>
</dbReference>
<dbReference type="PANTHER" id="PTHR31758:SF2">
    <property type="entry name" value="BTB_POZ DOMAIN-CONTAINING PROTEIN YLR108C"/>
    <property type="match status" value="1"/>
</dbReference>
<accession>A0A423W282</accession>
<feature type="compositionally biased region" description="Polar residues" evidence="1">
    <location>
        <begin position="447"/>
        <end position="465"/>
    </location>
</feature>
<dbReference type="EMBL" id="LKEA01000029">
    <property type="protein sequence ID" value="ROV97430.1"/>
    <property type="molecule type" value="Genomic_DNA"/>
</dbReference>
<dbReference type="Pfam" id="PF02214">
    <property type="entry name" value="BTB_2"/>
    <property type="match status" value="1"/>
</dbReference>
<evidence type="ECO:0000259" key="2">
    <source>
        <dbReference type="Pfam" id="PF02214"/>
    </source>
</evidence>
<name>A0A423W282_9PEZI</name>
<dbReference type="InterPro" id="IPR003131">
    <property type="entry name" value="T1-type_BTB"/>
</dbReference>
<dbReference type="GO" id="GO:0051260">
    <property type="term" value="P:protein homooligomerization"/>
    <property type="evidence" value="ECO:0007669"/>
    <property type="project" value="InterPro"/>
</dbReference>
<comment type="caution">
    <text evidence="3">The sequence shown here is derived from an EMBL/GenBank/DDBJ whole genome shotgun (WGS) entry which is preliminary data.</text>
</comment>
<dbReference type="SUPFAM" id="SSF54695">
    <property type="entry name" value="POZ domain"/>
    <property type="match status" value="1"/>
</dbReference>
<feature type="region of interest" description="Disordered" evidence="1">
    <location>
        <begin position="1"/>
        <end position="23"/>
    </location>
</feature>
<dbReference type="Proteomes" id="UP000283895">
    <property type="component" value="Unassembled WGS sequence"/>
</dbReference>
<feature type="domain" description="Potassium channel tetramerisation-type BTB" evidence="2">
    <location>
        <begin position="50"/>
        <end position="142"/>
    </location>
</feature>
<evidence type="ECO:0000313" key="3">
    <source>
        <dbReference type="EMBL" id="ROV97430.1"/>
    </source>
</evidence>
<reference evidence="3 4" key="1">
    <citation type="submission" date="2015-09" db="EMBL/GenBank/DDBJ databases">
        <title>Host preference determinants of Valsa canker pathogens revealed by comparative genomics.</title>
        <authorList>
            <person name="Yin Z."/>
            <person name="Huang L."/>
        </authorList>
    </citation>
    <scope>NUCLEOTIDE SEQUENCE [LARGE SCALE GENOMIC DNA]</scope>
    <source>
        <strain evidence="3 4">03-1</strain>
    </source>
</reference>
<dbReference type="InterPro" id="IPR011333">
    <property type="entry name" value="SKP1/BTB/POZ_sf"/>
</dbReference>
<evidence type="ECO:0000256" key="1">
    <source>
        <dbReference type="SAM" id="MobiDB-lite"/>
    </source>
</evidence>
<feature type="region of interest" description="Disordered" evidence="1">
    <location>
        <begin position="441"/>
        <end position="465"/>
    </location>
</feature>
<sequence length="550" mass="60324">MSAERSNSNTPLGPNNQDSQHHAFFPRSGASIQPVPKILRILPHERVFPIQIGTELFKLSGASLSSDAPSYFSQYFLCQIRRAEESGQDINSAIKTLYIDRDPATFKDICLHLQGYHVRPRDGTHFVRLFADAQFYSLPRLISQLHDESIFTSVGSREFQVPRELFSEPGNSPNYFSLGFAIFFNNHSEDVFPGLDREELIRPPSIMPPSVPNRSAETFDEILRLLRGYPVDIRSEAHRAALLQDCRYFHLKGLEQRLIPHSITFNQIRRKDEIVLRLEDVLKSGVSVMPETVDITAREGDSHAGWVNYARPFVDNQPAELVLEIGGGCMRMHFNKDGGAGVNEGAGRRGKGVLARLDFLKEGRTRVTKLFEVVASKLNLPPTTQPLGLLMASGGASSQPATPGNTPLSDDLVKCVLEAETSITLDGQRYTGHLPYNSVDDGHETNGEVSAPSSAGPTIGSPTTLTAGLSLNPPRKRRRLANGATVDGVDGDGGGLPNGGFWLIRTGQWRLQIQGAKNGKGGVECVLIAVKLDALSSEHARNEARGFLRG</sequence>
<proteinExistence type="predicted"/>
<feature type="compositionally biased region" description="Polar residues" evidence="1">
    <location>
        <begin position="1"/>
        <end position="18"/>
    </location>
</feature>
<gene>
    <name evidence="3" type="ORF">VMCG_06923</name>
</gene>
<dbReference type="STRING" id="356882.A0A423W282"/>
<dbReference type="OrthoDB" id="2414723at2759"/>
<dbReference type="AlphaFoldDB" id="A0A423W282"/>
<organism evidence="3 4">
    <name type="scientific">Cytospora schulzeri</name>
    <dbReference type="NCBI Taxonomy" id="448051"/>
    <lineage>
        <taxon>Eukaryota</taxon>
        <taxon>Fungi</taxon>
        <taxon>Dikarya</taxon>
        <taxon>Ascomycota</taxon>
        <taxon>Pezizomycotina</taxon>
        <taxon>Sordariomycetes</taxon>
        <taxon>Sordariomycetidae</taxon>
        <taxon>Diaporthales</taxon>
        <taxon>Cytosporaceae</taxon>
        <taxon>Cytospora</taxon>
    </lineage>
</organism>
<protein>
    <recommendedName>
        <fullName evidence="2">Potassium channel tetramerisation-type BTB domain-containing protein</fullName>
    </recommendedName>
</protein>